<keyword evidence="3" id="KW-1185">Reference proteome</keyword>
<evidence type="ECO:0000256" key="1">
    <source>
        <dbReference type="SAM" id="MobiDB-lite"/>
    </source>
</evidence>
<name>A0A7R9FQJ4_9CRUS</name>
<dbReference type="Proteomes" id="UP000677054">
    <property type="component" value="Unassembled WGS sequence"/>
</dbReference>
<evidence type="ECO:0000313" key="2">
    <source>
        <dbReference type="EMBL" id="CAD7251038.1"/>
    </source>
</evidence>
<reference evidence="2" key="1">
    <citation type="submission" date="2020-11" db="EMBL/GenBank/DDBJ databases">
        <authorList>
            <person name="Tran Van P."/>
        </authorList>
    </citation>
    <scope>NUCLEOTIDE SEQUENCE</scope>
</reference>
<organism evidence="2">
    <name type="scientific">Darwinula stevensoni</name>
    <dbReference type="NCBI Taxonomy" id="69355"/>
    <lineage>
        <taxon>Eukaryota</taxon>
        <taxon>Metazoa</taxon>
        <taxon>Ecdysozoa</taxon>
        <taxon>Arthropoda</taxon>
        <taxon>Crustacea</taxon>
        <taxon>Oligostraca</taxon>
        <taxon>Ostracoda</taxon>
        <taxon>Podocopa</taxon>
        <taxon>Podocopida</taxon>
        <taxon>Darwinulocopina</taxon>
        <taxon>Darwinuloidea</taxon>
        <taxon>Darwinulidae</taxon>
        <taxon>Darwinula</taxon>
    </lineage>
</organism>
<evidence type="ECO:0000313" key="3">
    <source>
        <dbReference type="Proteomes" id="UP000677054"/>
    </source>
</evidence>
<feature type="region of interest" description="Disordered" evidence="1">
    <location>
        <begin position="65"/>
        <end position="85"/>
    </location>
</feature>
<gene>
    <name evidence="2" type="ORF">DSTB1V02_LOCUS10806</name>
</gene>
<accession>A0A7R9FQJ4</accession>
<feature type="non-terminal residue" evidence="2">
    <location>
        <position position="1"/>
    </location>
</feature>
<proteinExistence type="predicted"/>
<dbReference type="AlphaFoldDB" id="A0A7R9FQJ4"/>
<dbReference type="EMBL" id="LR902749">
    <property type="protein sequence ID" value="CAD7251038.1"/>
    <property type="molecule type" value="Genomic_DNA"/>
</dbReference>
<sequence>MGRAFQSPLRSVKNVSVHLRQCFRTGNGHHQVADANVHGYGKPDENFIKNLRSIVGEKYVSTSDAVRSQHGRDEGPYPAMAPELV</sequence>
<dbReference type="OrthoDB" id="5332616at2759"/>
<dbReference type="EMBL" id="CAJPEV010003232">
    <property type="protein sequence ID" value="CAG0899285.1"/>
    <property type="molecule type" value="Genomic_DNA"/>
</dbReference>
<protein>
    <submittedName>
        <fullName evidence="2">Uncharacterized protein</fullName>
    </submittedName>
</protein>